<dbReference type="GO" id="GO:0008270">
    <property type="term" value="F:zinc ion binding"/>
    <property type="evidence" value="ECO:0007669"/>
    <property type="project" value="UniProtKB-UniRule"/>
</dbReference>
<dbReference type="InterPro" id="IPR036874">
    <property type="entry name" value="Carbonic_anhydrase_sf"/>
</dbReference>
<reference evidence="9 10" key="1">
    <citation type="submission" date="2020-08" db="EMBL/GenBank/DDBJ databases">
        <title>Genomic Encyclopedia of Type Strains, Phase IV (KMG-V): Genome sequencing to study the core and pangenomes of soil and plant-associated prokaryotes.</title>
        <authorList>
            <person name="Whitman W."/>
        </authorList>
    </citation>
    <scope>NUCLEOTIDE SEQUENCE [LARGE SCALE GENOMIC DNA]</scope>
    <source>
        <strain evidence="9 10">SEMIA 415</strain>
    </source>
</reference>
<dbReference type="Proteomes" id="UP000538507">
    <property type="component" value="Unassembled WGS sequence"/>
</dbReference>
<evidence type="ECO:0000256" key="8">
    <source>
        <dbReference type="RuleBase" id="RU003956"/>
    </source>
</evidence>
<dbReference type="AlphaFoldDB" id="A0AAE2MRH8"/>
<sequence length="238" mass="26009">MTDFPEELLRGYRGFRAAKFPRHRERYESLASKGQFPATLVIACCDSRAAPETVFGSGPGQMFVVRNVANIVPPCKPDDGHHSTSAALEFAVQCLDVKNIVVMGHCSCGGIAAALKSTHTPLSPGNFIGQWIEILRPIISEVVDNATVATSSRQSVAERKSVLQSLKNLRSFPFVKAREELGELRLFGTWFDIGAGQLWVADEHSGRFSPLDLALPHAESADSEAFRHGIEISRTFAI</sequence>
<feature type="binding site" evidence="7">
    <location>
        <position position="105"/>
    </location>
    <ligand>
        <name>Zn(2+)</name>
        <dbReference type="ChEBI" id="CHEBI:29105"/>
    </ligand>
</feature>
<dbReference type="InterPro" id="IPR045066">
    <property type="entry name" value="Beta_CA_cladeB"/>
</dbReference>
<protein>
    <recommendedName>
        <fullName evidence="2 8">Carbonic anhydrase</fullName>
        <ecNumber evidence="2 8">4.2.1.1</ecNumber>
    </recommendedName>
    <alternativeName>
        <fullName evidence="8">Carbonate dehydratase</fullName>
    </alternativeName>
</protein>
<feature type="binding site" evidence="7">
    <location>
        <position position="46"/>
    </location>
    <ligand>
        <name>Zn(2+)</name>
        <dbReference type="ChEBI" id="CHEBI:29105"/>
    </ligand>
</feature>
<dbReference type="InterPro" id="IPR015892">
    <property type="entry name" value="Carbonic_anhydrase_CS"/>
</dbReference>
<dbReference type="SMART" id="SM00947">
    <property type="entry name" value="Pro_CA"/>
    <property type="match status" value="1"/>
</dbReference>
<evidence type="ECO:0000256" key="5">
    <source>
        <dbReference type="ARBA" id="ARBA00023239"/>
    </source>
</evidence>
<organism evidence="9 10">
    <name type="scientific">Rhizobium leguminosarum</name>
    <dbReference type="NCBI Taxonomy" id="384"/>
    <lineage>
        <taxon>Bacteria</taxon>
        <taxon>Pseudomonadati</taxon>
        <taxon>Pseudomonadota</taxon>
        <taxon>Alphaproteobacteria</taxon>
        <taxon>Hyphomicrobiales</taxon>
        <taxon>Rhizobiaceae</taxon>
        <taxon>Rhizobium/Agrobacterium group</taxon>
        <taxon>Rhizobium</taxon>
    </lineage>
</organism>
<feature type="binding site" evidence="7">
    <location>
        <position position="44"/>
    </location>
    <ligand>
        <name>Zn(2+)</name>
        <dbReference type="ChEBI" id="CHEBI:29105"/>
    </ligand>
</feature>
<evidence type="ECO:0000256" key="1">
    <source>
        <dbReference type="ARBA" id="ARBA00006217"/>
    </source>
</evidence>
<evidence type="ECO:0000256" key="4">
    <source>
        <dbReference type="ARBA" id="ARBA00022833"/>
    </source>
</evidence>
<feature type="binding site" evidence="7">
    <location>
        <position position="108"/>
    </location>
    <ligand>
        <name>Zn(2+)</name>
        <dbReference type="ChEBI" id="CHEBI:29105"/>
    </ligand>
</feature>
<dbReference type="EC" id="4.2.1.1" evidence="2 8"/>
<comment type="catalytic activity">
    <reaction evidence="6 8">
        <text>hydrogencarbonate + H(+) = CO2 + H2O</text>
        <dbReference type="Rhea" id="RHEA:10748"/>
        <dbReference type="ChEBI" id="CHEBI:15377"/>
        <dbReference type="ChEBI" id="CHEBI:15378"/>
        <dbReference type="ChEBI" id="CHEBI:16526"/>
        <dbReference type="ChEBI" id="CHEBI:17544"/>
        <dbReference type="EC" id="4.2.1.1"/>
    </reaction>
</comment>
<dbReference type="Gene3D" id="3.40.1050.10">
    <property type="entry name" value="Carbonic anhydrase"/>
    <property type="match status" value="1"/>
</dbReference>
<keyword evidence="4 7" id="KW-0862">Zinc</keyword>
<comment type="caution">
    <text evidence="9">The sequence shown here is derived from an EMBL/GenBank/DDBJ whole genome shotgun (WGS) entry which is preliminary data.</text>
</comment>
<evidence type="ECO:0000256" key="7">
    <source>
        <dbReference type="PIRSR" id="PIRSR601765-1"/>
    </source>
</evidence>
<dbReference type="GO" id="GO:0004089">
    <property type="term" value="F:carbonate dehydratase activity"/>
    <property type="evidence" value="ECO:0007669"/>
    <property type="project" value="UniProtKB-UniRule"/>
</dbReference>
<evidence type="ECO:0000313" key="9">
    <source>
        <dbReference type="EMBL" id="MBB4293825.1"/>
    </source>
</evidence>
<dbReference type="EMBL" id="JACIGO010000011">
    <property type="protein sequence ID" value="MBB4293825.1"/>
    <property type="molecule type" value="Genomic_DNA"/>
</dbReference>
<dbReference type="PANTHER" id="PTHR11002:SF76">
    <property type="entry name" value="CARBONIC ANHYDRASE"/>
    <property type="match status" value="1"/>
</dbReference>
<comment type="similarity">
    <text evidence="1 8">Belongs to the beta-class carbonic anhydrase family.</text>
</comment>
<dbReference type="Pfam" id="PF00484">
    <property type="entry name" value="Pro_CA"/>
    <property type="match status" value="1"/>
</dbReference>
<name>A0AAE2MRH8_RHILE</name>
<comment type="cofactor">
    <cofactor evidence="7">
        <name>Zn(2+)</name>
        <dbReference type="ChEBI" id="CHEBI:29105"/>
    </cofactor>
    <text evidence="7">Binds 1 zinc ion per subunit.</text>
</comment>
<dbReference type="PANTHER" id="PTHR11002">
    <property type="entry name" value="CARBONIC ANHYDRASE"/>
    <property type="match status" value="1"/>
</dbReference>
<evidence type="ECO:0000256" key="2">
    <source>
        <dbReference type="ARBA" id="ARBA00012925"/>
    </source>
</evidence>
<accession>A0AAE2MRH8</accession>
<evidence type="ECO:0000256" key="3">
    <source>
        <dbReference type="ARBA" id="ARBA00022723"/>
    </source>
</evidence>
<dbReference type="GO" id="GO:0015976">
    <property type="term" value="P:carbon utilization"/>
    <property type="evidence" value="ECO:0007669"/>
    <property type="project" value="InterPro"/>
</dbReference>
<gene>
    <name evidence="9" type="ORF">GGE16_005919</name>
</gene>
<evidence type="ECO:0000256" key="6">
    <source>
        <dbReference type="ARBA" id="ARBA00048348"/>
    </source>
</evidence>
<dbReference type="SUPFAM" id="SSF53056">
    <property type="entry name" value="beta-carbonic anhydrase, cab"/>
    <property type="match status" value="1"/>
</dbReference>
<proteinExistence type="inferred from homology"/>
<dbReference type="RefSeq" id="WP_085739379.1">
    <property type="nucleotide sequence ID" value="NZ_JACHAZ010000006.1"/>
</dbReference>
<keyword evidence="5 8" id="KW-0456">Lyase</keyword>
<dbReference type="CDD" id="cd00884">
    <property type="entry name" value="beta_CA_cladeB"/>
    <property type="match status" value="1"/>
</dbReference>
<evidence type="ECO:0000313" key="10">
    <source>
        <dbReference type="Proteomes" id="UP000538507"/>
    </source>
</evidence>
<comment type="function">
    <text evidence="8">Reversible hydration of carbon dioxide.</text>
</comment>
<dbReference type="InterPro" id="IPR001765">
    <property type="entry name" value="Carbonic_anhydrase"/>
</dbReference>
<keyword evidence="3 7" id="KW-0479">Metal-binding</keyword>
<dbReference type="PROSITE" id="PS00705">
    <property type="entry name" value="PROK_CO2_ANHYDRASE_2"/>
    <property type="match status" value="1"/>
</dbReference>